<name>A0ABU6GL71_9BACL</name>
<organism evidence="1 2">
    <name type="scientific">Paenibacillus dokdonensis</name>
    <dbReference type="NCBI Taxonomy" id="2567944"/>
    <lineage>
        <taxon>Bacteria</taxon>
        <taxon>Bacillati</taxon>
        <taxon>Bacillota</taxon>
        <taxon>Bacilli</taxon>
        <taxon>Bacillales</taxon>
        <taxon>Paenibacillaceae</taxon>
        <taxon>Paenibacillus</taxon>
    </lineage>
</organism>
<comment type="caution">
    <text evidence="1">The sequence shown here is derived from an EMBL/GenBank/DDBJ whole genome shotgun (WGS) entry which is preliminary data.</text>
</comment>
<evidence type="ECO:0000313" key="1">
    <source>
        <dbReference type="EMBL" id="MEC0239470.1"/>
    </source>
</evidence>
<dbReference type="Proteomes" id="UP001344632">
    <property type="component" value="Unassembled WGS sequence"/>
</dbReference>
<dbReference type="RefSeq" id="WP_326086640.1">
    <property type="nucleotide sequence ID" value="NZ_JARLKZ010000005.1"/>
</dbReference>
<sequence length="121" mass="13716">MIEKTDIEKMIAPARHSLQHVPLTESMVIGGTIGKLQRALEEKDAVIKKLQTENEYLKGIILSCTGDNERLRKALEEVHTAMEDAVSVMEMEHRDFDLMPQCTIHEAAEKLEKILHPDTPL</sequence>
<evidence type="ECO:0000313" key="2">
    <source>
        <dbReference type="Proteomes" id="UP001344632"/>
    </source>
</evidence>
<proteinExistence type="predicted"/>
<protein>
    <submittedName>
        <fullName evidence="1">Uncharacterized protein</fullName>
    </submittedName>
</protein>
<dbReference type="EMBL" id="JARLKZ010000005">
    <property type="protein sequence ID" value="MEC0239470.1"/>
    <property type="molecule type" value="Genomic_DNA"/>
</dbReference>
<reference evidence="1 2" key="1">
    <citation type="submission" date="2023-03" db="EMBL/GenBank/DDBJ databases">
        <title>Bacillus Genome Sequencing.</title>
        <authorList>
            <person name="Dunlap C."/>
        </authorList>
    </citation>
    <scope>NUCLEOTIDE SEQUENCE [LARGE SCALE GENOMIC DNA]</scope>
    <source>
        <strain evidence="1 2">BD-525</strain>
    </source>
</reference>
<keyword evidence="2" id="KW-1185">Reference proteome</keyword>
<accession>A0ABU6GL71</accession>
<gene>
    <name evidence="1" type="ORF">P4H66_06320</name>
</gene>